<name>B4I747_DROSE</name>
<sequence length="48" mass="5191">MAKDCNWKVAPNWATGKGRCMWQAAGVPDSATGIAGWLARWQDSRIAG</sequence>
<dbReference type="Proteomes" id="UP000001292">
    <property type="component" value="Unassembled WGS sequence"/>
</dbReference>
<dbReference type="HOGENOM" id="CLU_3160492_0_0_1"/>
<gene>
    <name evidence="1" type="primary">Dsec\GM19517</name>
    <name evidence="1" type="ORF">Dsec_GM19517</name>
</gene>
<evidence type="ECO:0000313" key="2">
    <source>
        <dbReference type="Proteomes" id="UP000001292"/>
    </source>
</evidence>
<dbReference type="EMBL" id="CH480823">
    <property type="protein sequence ID" value="EDW56145.1"/>
    <property type="molecule type" value="Genomic_DNA"/>
</dbReference>
<protein>
    <submittedName>
        <fullName evidence="1">GM19517</fullName>
    </submittedName>
</protein>
<proteinExistence type="predicted"/>
<keyword evidence="2" id="KW-1185">Reference proteome</keyword>
<accession>B4I747</accession>
<evidence type="ECO:0000313" key="1">
    <source>
        <dbReference type="EMBL" id="EDW56145.1"/>
    </source>
</evidence>
<organism evidence="2">
    <name type="scientific">Drosophila sechellia</name>
    <name type="common">Fruit fly</name>
    <dbReference type="NCBI Taxonomy" id="7238"/>
    <lineage>
        <taxon>Eukaryota</taxon>
        <taxon>Metazoa</taxon>
        <taxon>Ecdysozoa</taxon>
        <taxon>Arthropoda</taxon>
        <taxon>Hexapoda</taxon>
        <taxon>Insecta</taxon>
        <taxon>Pterygota</taxon>
        <taxon>Neoptera</taxon>
        <taxon>Endopterygota</taxon>
        <taxon>Diptera</taxon>
        <taxon>Brachycera</taxon>
        <taxon>Muscomorpha</taxon>
        <taxon>Ephydroidea</taxon>
        <taxon>Drosophilidae</taxon>
        <taxon>Drosophila</taxon>
        <taxon>Sophophora</taxon>
    </lineage>
</organism>
<dbReference type="AlphaFoldDB" id="B4I747"/>
<reference evidence="1 2" key="1">
    <citation type="journal article" date="2007" name="Nature">
        <title>Evolution of genes and genomes on the Drosophila phylogeny.</title>
        <authorList>
            <consortium name="Drosophila 12 Genomes Consortium"/>
            <person name="Clark A.G."/>
            <person name="Eisen M.B."/>
            <person name="Smith D.R."/>
            <person name="Bergman C.M."/>
            <person name="Oliver B."/>
            <person name="Markow T.A."/>
            <person name="Kaufman T.C."/>
            <person name="Kellis M."/>
            <person name="Gelbart W."/>
            <person name="Iyer V.N."/>
            <person name="Pollard D.A."/>
            <person name="Sackton T.B."/>
            <person name="Larracuente A.M."/>
            <person name="Singh N.D."/>
            <person name="Abad J.P."/>
            <person name="Abt D.N."/>
            <person name="Adryan B."/>
            <person name="Aguade M."/>
            <person name="Akashi H."/>
            <person name="Anderson W.W."/>
            <person name="Aquadro C.F."/>
            <person name="Ardell D.H."/>
            <person name="Arguello R."/>
            <person name="Artieri C.G."/>
            <person name="Barbash D.A."/>
            <person name="Barker D."/>
            <person name="Barsanti P."/>
            <person name="Batterham P."/>
            <person name="Batzoglou S."/>
            <person name="Begun D."/>
            <person name="Bhutkar A."/>
            <person name="Blanco E."/>
            <person name="Bosak S.A."/>
            <person name="Bradley R.K."/>
            <person name="Brand A.D."/>
            <person name="Brent M.R."/>
            <person name="Brooks A.N."/>
            <person name="Brown R.H."/>
            <person name="Butlin R.K."/>
            <person name="Caggese C."/>
            <person name="Calvi B.R."/>
            <person name="Bernardo de Carvalho A."/>
            <person name="Caspi A."/>
            <person name="Castrezana S."/>
            <person name="Celniker S.E."/>
            <person name="Chang J.L."/>
            <person name="Chapple C."/>
            <person name="Chatterji S."/>
            <person name="Chinwalla A."/>
            <person name="Civetta A."/>
            <person name="Clifton S.W."/>
            <person name="Comeron J.M."/>
            <person name="Costello J.C."/>
            <person name="Coyne J.A."/>
            <person name="Daub J."/>
            <person name="David R.G."/>
            <person name="Delcher A.L."/>
            <person name="Delehaunty K."/>
            <person name="Do C.B."/>
            <person name="Ebling H."/>
            <person name="Edwards K."/>
            <person name="Eickbush T."/>
            <person name="Evans J.D."/>
            <person name="Filipski A."/>
            <person name="Findeiss S."/>
            <person name="Freyhult E."/>
            <person name="Fulton L."/>
            <person name="Fulton R."/>
            <person name="Garcia A.C."/>
            <person name="Gardiner A."/>
            <person name="Garfield D.A."/>
            <person name="Garvin B.E."/>
            <person name="Gibson G."/>
            <person name="Gilbert D."/>
            <person name="Gnerre S."/>
            <person name="Godfrey J."/>
            <person name="Good R."/>
            <person name="Gotea V."/>
            <person name="Gravely B."/>
            <person name="Greenberg A.J."/>
            <person name="Griffiths-Jones S."/>
            <person name="Gross S."/>
            <person name="Guigo R."/>
            <person name="Gustafson E.A."/>
            <person name="Haerty W."/>
            <person name="Hahn M.W."/>
            <person name="Halligan D.L."/>
            <person name="Halpern A.L."/>
            <person name="Halter G.M."/>
            <person name="Han M.V."/>
            <person name="Heger A."/>
            <person name="Hillier L."/>
            <person name="Hinrichs A.S."/>
            <person name="Holmes I."/>
            <person name="Hoskins R.A."/>
            <person name="Hubisz M.J."/>
            <person name="Hultmark D."/>
            <person name="Huntley M.A."/>
            <person name="Jaffe D.B."/>
            <person name="Jagadeeshan S."/>
            <person name="Jeck W.R."/>
            <person name="Johnson J."/>
            <person name="Jones C.D."/>
            <person name="Jordan W.C."/>
            <person name="Karpen G.H."/>
            <person name="Kataoka E."/>
            <person name="Keightley P.D."/>
            <person name="Kheradpour P."/>
            <person name="Kirkness E.F."/>
            <person name="Koerich L.B."/>
            <person name="Kristiansen K."/>
            <person name="Kudrna D."/>
            <person name="Kulathinal R.J."/>
            <person name="Kumar S."/>
            <person name="Kwok R."/>
            <person name="Lander E."/>
            <person name="Langley C.H."/>
            <person name="Lapoint R."/>
            <person name="Lazzaro B.P."/>
            <person name="Lee S.J."/>
            <person name="Levesque L."/>
            <person name="Li R."/>
            <person name="Lin C.F."/>
            <person name="Lin M.F."/>
            <person name="Lindblad-Toh K."/>
            <person name="Llopart A."/>
            <person name="Long M."/>
            <person name="Low L."/>
            <person name="Lozovsky E."/>
            <person name="Lu J."/>
            <person name="Luo M."/>
            <person name="Machado C.A."/>
            <person name="Makalowski W."/>
            <person name="Marzo M."/>
            <person name="Matsuda M."/>
            <person name="Matzkin L."/>
            <person name="McAllister B."/>
            <person name="McBride C.S."/>
            <person name="McKernan B."/>
            <person name="McKernan K."/>
            <person name="Mendez-Lago M."/>
            <person name="Minx P."/>
            <person name="Mollenhauer M.U."/>
            <person name="Montooth K."/>
            <person name="Mount S.M."/>
            <person name="Mu X."/>
            <person name="Myers E."/>
            <person name="Negre B."/>
            <person name="Newfeld S."/>
            <person name="Nielsen R."/>
            <person name="Noor M.A."/>
            <person name="O'Grady P."/>
            <person name="Pachter L."/>
            <person name="Papaceit M."/>
            <person name="Parisi M.J."/>
            <person name="Parisi M."/>
            <person name="Parts L."/>
            <person name="Pedersen J.S."/>
            <person name="Pesole G."/>
            <person name="Phillippy A.M."/>
            <person name="Ponting C.P."/>
            <person name="Pop M."/>
            <person name="Porcelli D."/>
            <person name="Powell J.R."/>
            <person name="Prohaska S."/>
            <person name="Pruitt K."/>
            <person name="Puig M."/>
            <person name="Quesneville H."/>
            <person name="Ram K.R."/>
            <person name="Rand D."/>
            <person name="Rasmussen M.D."/>
            <person name="Reed L.K."/>
            <person name="Reenan R."/>
            <person name="Reily A."/>
            <person name="Remington K.A."/>
            <person name="Rieger T.T."/>
            <person name="Ritchie M.G."/>
            <person name="Robin C."/>
            <person name="Rogers Y.H."/>
            <person name="Rohde C."/>
            <person name="Rozas J."/>
            <person name="Rubenfield M.J."/>
            <person name="Ruiz A."/>
            <person name="Russo S."/>
            <person name="Salzberg S.L."/>
            <person name="Sanchez-Gracia A."/>
            <person name="Saranga D.J."/>
            <person name="Sato H."/>
            <person name="Schaeffer S.W."/>
            <person name="Schatz M.C."/>
            <person name="Schlenke T."/>
            <person name="Schwartz R."/>
            <person name="Segarra C."/>
            <person name="Singh R.S."/>
            <person name="Sirot L."/>
            <person name="Sirota M."/>
            <person name="Sisneros N.B."/>
            <person name="Smith C.D."/>
            <person name="Smith T.F."/>
            <person name="Spieth J."/>
            <person name="Stage D.E."/>
            <person name="Stark A."/>
            <person name="Stephan W."/>
            <person name="Strausberg R.L."/>
            <person name="Strempel S."/>
            <person name="Sturgill D."/>
            <person name="Sutton G."/>
            <person name="Sutton G.G."/>
            <person name="Tao W."/>
            <person name="Teichmann S."/>
            <person name="Tobari Y.N."/>
            <person name="Tomimura Y."/>
            <person name="Tsolas J.M."/>
            <person name="Valente V.L."/>
            <person name="Venter E."/>
            <person name="Venter J.C."/>
            <person name="Vicario S."/>
            <person name="Vieira F.G."/>
            <person name="Vilella A.J."/>
            <person name="Villasante A."/>
            <person name="Walenz B."/>
            <person name="Wang J."/>
            <person name="Wasserman M."/>
            <person name="Watts T."/>
            <person name="Wilson D."/>
            <person name="Wilson R.K."/>
            <person name="Wing R.A."/>
            <person name="Wolfner M.F."/>
            <person name="Wong A."/>
            <person name="Wong G.K."/>
            <person name="Wu C.I."/>
            <person name="Wu G."/>
            <person name="Yamamoto D."/>
            <person name="Yang H.P."/>
            <person name="Yang S.P."/>
            <person name="Yorke J.A."/>
            <person name="Yoshida K."/>
            <person name="Zdobnov E."/>
            <person name="Zhang P."/>
            <person name="Zhang Y."/>
            <person name="Zimin A.V."/>
            <person name="Baldwin J."/>
            <person name="Abdouelleil A."/>
            <person name="Abdulkadir J."/>
            <person name="Abebe A."/>
            <person name="Abera B."/>
            <person name="Abreu J."/>
            <person name="Acer S.C."/>
            <person name="Aftuck L."/>
            <person name="Alexander A."/>
            <person name="An P."/>
            <person name="Anderson E."/>
            <person name="Anderson S."/>
            <person name="Arachi H."/>
            <person name="Azer M."/>
            <person name="Bachantsang P."/>
            <person name="Barry A."/>
            <person name="Bayul T."/>
            <person name="Berlin A."/>
            <person name="Bessette D."/>
            <person name="Bloom T."/>
            <person name="Blye J."/>
            <person name="Boguslavskiy L."/>
            <person name="Bonnet C."/>
            <person name="Boukhgalter B."/>
            <person name="Bourzgui I."/>
            <person name="Brown A."/>
            <person name="Cahill P."/>
            <person name="Channer S."/>
            <person name="Cheshatsang Y."/>
            <person name="Chuda L."/>
            <person name="Citroen M."/>
            <person name="Collymore A."/>
            <person name="Cooke P."/>
            <person name="Costello M."/>
            <person name="D'Aco K."/>
            <person name="Daza R."/>
            <person name="De Haan G."/>
            <person name="DeGray S."/>
            <person name="DeMaso C."/>
            <person name="Dhargay N."/>
            <person name="Dooley K."/>
            <person name="Dooley E."/>
            <person name="Doricent M."/>
            <person name="Dorje P."/>
            <person name="Dorjee K."/>
            <person name="Dupes A."/>
            <person name="Elong R."/>
            <person name="Falk J."/>
            <person name="Farina A."/>
            <person name="Faro S."/>
            <person name="Ferguson D."/>
            <person name="Fisher S."/>
            <person name="Foley C.D."/>
            <person name="Franke A."/>
            <person name="Friedrich D."/>
            <person name="Gadbois L."/>
            <person name="Gearin G."/>
            <person name="Gearin C.R."/>
            <person name="Giannoukos G."/>
            <person name="Goode T."/>
            <person name="Graham J."/>
            <person name="Grandbois E."/>
            <person name="Grewal S."/>
            <person name="Gyaltsen K."/>
            <person name="Hafez N."/>
            <person name="Hagos B."/>
            <person name="Hall J."/>
            <person name="Henson C."/>
            <person name="Hollinger A."/>
            <person name="Honan T."/>
            <person name="Huard M.D."/>
            <person name="Hughes L."/>
            <person name="Hurhula B."/>
            <person name="Husby M.E."/>
            <person name="Kamat A."/>
            <person name="Kanga B."/>
            <person name="Kashin S."/>
            <person name="Khazanovich D."/>
            <person name="Kisner P."/>
            <person name="Lance K."/>
            <person name="Lara M."/>
            <person name="Lee W."/>
            <person name="Lennon N."/>
            <person name="Letendre F."/>
            <person name="LeVine R."/>
            <person name="Lipovsky A."/>
            <person name="Liu X."/>
            <person name="Liu J."/>
            <person name="Liu S."/>
            <person name="Lokyitsang T."/>
            <person name="Lokyitsang Y."/>
            <person name="Lubonja R."/>
            <person name="Lui A."/>
            <person name="MacDonald P."/>
            <person name="Magnisalis V."/>
            <person name="Maru K."/>
            <person name="Matthews C."/>
            <person name="McCusker W."/>
            <person name="McDonough S."/>
            <person name="Mehta T."/>
            <person name="Meldrim J."/>
            <person name="Meneus L."/>
            <person name="Mihai O."/>
            <person name="Mihalev A."/>
            <person name="Mihova T."/>
            <person name="Mittelman R."/>
            <person name="Mlenga V."/>
            <person name="Montmayeur A."/>
            <person name="Mulrain L."/>
            <person name="Navidi A."/>
            <person name="Naylor J."/>
            <person name="Negash T."/>
            <person name="Nguyen T."/>
            <person name="Nguyen N."/>
            <person name="Nicol R."/>
            <person name="Norbu C."/>
            <person name="Norbu N."/>
            <person name="Novod N."/>
            <person name="O'Neill B."/>
            <person name="Osman S."/>
            <person name="Markiewicz E."/>
            <person name="Oyono O.L."/>
            <person name="Patti C."/>
            <person name="Phunkhang P."/>
            <person name="Pierre F."/>
            <person name="Priest M."/>
            <person name="Raghuraman S."/>
            <person name="Rege F."/>
            <person name="Reyes R."/>
            <person name="Rise C."/>
            <person name="Rogov P."/>
            <person name="Ross K."/>
            <person name="Ryan E."/>
            <person name="Settipalli S."/>
            <person name="Shea T."/>
            <person name="Sherpa N."/>
            <person name="Shi L."/>
            <person name="Shih D."/>
            <person name="Sparrow T."/>
            <person name="Spaulding J."/>
            <person name="Stalker J."/>
            <person name="Stange-Thomann N."/>
            <person name="Stavropoulos S."/>
            <person name="Stone C."/>
            <person name="Strader C."/>
            <person name="Tesfaye S."/>
            <person name="Thomson T."/>
            <person name="Thoulutsang Y."/>
            <person name="Thoulutsang D."/>
            <person name="Topham K."/>
            <person name="Topping I."/>
            <person name="Tsamla T."/>
            <person name="Vassiliev H."/>
            <person name="Vo A."/>
            <person name="Wangchuk T."/>
            <person name="Wangdi T."/>
            <person name="Weiand M."/>
            <person name="Wilkinson J."/>
            <person name="Wilson A."/>
            <person name="Yadav S."/>
            <person name="Young G."/>
            <person name="Yu Q."/>
            <person name="Zembek L."/>
            <person name="Zhong D."/>
            <person name="Zimmer A."/>
            <person name="Zwirko Z."/>
            <person name="Jaffe D.B."/>
            <person name="Alvarez P."/>
            <person name="Brockman W."/>
            <person name="Butler J."/>
            <person name="Chin C."/>
            <person name="Gnerre S."/>
            <person name="Grabherr M."/>
            <person name="Kleber M."/>
            <person name="Mauceli E."/>
            <person name="MacCallum I."/>
        </authorList>
    </citation>
    <scope>NUCLEOTIDE SEQUENCE [LARGE SCALE GENOMIC DNA]</scope>
    <source>
        <strain evidence="2">Rob3c / Tucson 14021-0248.25</strain>
    </source>
</reference>